<sequence length="79" mass="8619">MKPESNKPRFEEKDVDELIANYGKEPVSSEEIFSIGASSKAKPSEGIGLALSKQILEEIKNSAKFTADETAESEESAKK</sequence>
<dbReference type="EMBL" id="JBHUIT010000001">
    <property type="protein sequence ID" value="MFD2255056.1"/>
    <property type="molecule type" value="Genomic_DNA"/>
</dbReference>
<proteinExistence type="predicted"/>
<dbReference type="Proteomes" id="UP001597375">
    <property type="component" value="Unassembled WGS sequence"/>
</dbReference>
<comment type="caution">
    <text evidence="1">The sequence shown here is derived from an EMBL/GenBank/DDBJ whole genome shotgun (WGS) entry which is preliminary data.</text>
</comment>
<keyword evidence="2" id="KW-1185">Reference proteome</keyword>
<organism evidence="1 2">
    <name type="scientific">Luteolibacter algae</name>
    <dbReference type="NCBI Taxonomy" id="454151"/>
    <lineage>
        <taxon>Bacteria</taxon>
        <taxon>Pseudomonadati</taxon>
        <taxon>Verrucomicrobiota</taxon>
        <taxon>Verrucomicrobiia</taxon>
        <taxon>Verrucomicrobiales</taxon>
        <taxon>Verrucomicrobiaceae</taxon>
        <taxon>Luteolibacter</taxon>
    </lineage>
</organism>
<accession>A0ABW5D2Z9</accession>
<evidence type="ECO:0000313" key="1">
    <source>
        <dbReference type="EMBL" id="MFD2255056.1"/>
    </source>
</evidence>
<name>A0ABW5D2Z9_9BACT</name>
<gene>
    <name evidence="1" type="ORF">ACFSSA_00055</name>
</gene>
<dbReference type="RefSeq" id="WP_386817718.1">
    <property type="nucleotide sequence ID" value="NZ_JBHUIT010000001.1"/>
</dbReference>
<reference evidence="2" key="1">
    <citation type="journal article" date="2019" name="Int. J. Syst. Evol. Microbiol.">
        <title>The Global Catalogue of Microorganisms (GCM) 10K type strain sequencing project: providing services to taxonomists for standard genome sequencing and annotation.</title>
        <authorList>
            <consortium name="The Broad Institute Genomics Platform"/>
            <consortium name="The Broad Institute Genome Sequencing Center for Infectious Disease"/>
            <person name="Wu L."/>
            <person name="Ma J."/>
        </authorList>
    </citation>
    <scope>NUCLEOTIDE SEQUENCE [LARGE SCALE GENOMIC DNA]</scope>
    <source>
        <strain evidence="2">CGMCC 4.7106</strain>
    </source>
</reference>
<protein>
    <submittedName>
        <fullName evidence="1">Uncharacterized protein</fullName>
    </submittedName>
</protein>
<evidence type="ECO:0000313" key="2">
    <source>
        <dbReference type="Proteomes" id="UP001597375"/>
    </source>
</evidence>